<dbReference type="AlphaFoldDB" id="A0A6I6MHP1"/>
<dbReference type="RefSeq" id="WP_158764926.1">
    <property type="nucleotide sequence ID" value="NZ_CP047045.1"/>
</dbReference>
<keyword evidence="1" id="KW-0732">Signal</keyword>
<gene>
    <name evidence="2" type="ORF">DSM104635_00764</name>
</gene>
<feature type="signal peptide" evidence="1">
    <location>
        <begin position="1"/>
        <end position="19"/>
    </location>
</feature>
<evidence type="ECO:0000313" key="3">
    <source>
        <dbReference type="Proteomes" id="UP000431269"/>
    </source>
</evidence>
<feature type="chain" id="PRO_5026076222" description="Lipoprotein" evidence="1">
    <location>
        <begin position="20"/>
        <end position="145"/>
    </location>
</feature>
<evidence type="ECO:0008006" key="4">
    <source>
        <dbReference type="Google" id="ProtNLM"/>
    </source>
</evidence>
<accession>A0A6I6MHP1</accession>
<dbReference type="KEGG" id="tsv:DSM104635_00764"/>
<proteinExistence type="predicted"/>
<protein>
    <recommendedName>
        <fullName evidence="4">Lipoprotein</fullName>
    </recommendedName>
</protein>
<dbReference type="EMBL" id="CP047045">
    <property type="protein sequence ID" value="QGZ93949.1"/>
    <property type="molecule type" value="Genomic_DNA"/>
</dbReference>
<organism evidence="2 3">
    <name type="scientific">Terricaulis silvestris</name>
    <dbReference type="NCBI Taxonomy" id="2686094"/>
    <lineage>
        <taxon>Bacteria</taxon>
        <taxon>Pseudomonadati</taxon>
        <taxon>Pseudomonadota</taxon>
        <taxon>Alphaproteobacteria</taxon>
        <taxon>Caulobacterales</taxon>
        <taxon>Caulobacteraceae</taxon>
        <taxon>Terricaulis</taxon>
    </lineage>
</organism>
<keyword evidence="3" id="KW-1185">Reference proteome</keyword>
<evidence type="ECO:0000313" key="2">
    <source>
        <dbReference type="EMBL" id="QGZ93949.1"/>
    </source>
</evidence>
<sequence>MRAFVFAALMLAACASAPAGGGTPPDTSNLPQHIREDLAQREAALREPGIVVAAIGQTADLGGGLRVRPLEVVEDSRCPQNARCIWAGRLRLRVNVEGVGDREITADEAAVETPRGNFQLVAVSPGPWTDLPRGAVPYRFGFRKA</sequence>
<dbReference type="Proteomes" id="UP000431269">
    <property type="component" value="Chromosome"/>
</dbReference>
<evidence type="ECO:0000256" key="1">
    <source>
        <dbReference type="SAM" id="SignalP"/>
    </source>
</evidence>
<reference evidence="3" key="1">
    <citation type="submission" date="2019-12" db="EMBL/GenBank/DDBJ databases">
        <title>Complete genome of Terracaulis silvestris 0127_4.</title>
        <authorList>
            <person name="Vieira S."/>
            <person name="Riedel T."/>
            <person name="Sproer C."/>
            <person name="Pascual J."/>
            <person name="Boedeker C."/>
            <person name="Overmann J."/>
        </authorList>
    </citation>
    <scope>NUCLEOTIDE SEQUENCE [LARGE SCALE GENOMIC DNA]</scope>
    <source>
        <strain evidence="3">0127_4</strain>
    </source>
</reference>
<name>A0A6I6MHP1_9CAUL</name>